<feature type="coiled-coil region" evidence="7">
    <location>
        <begin position="38"/>
        <end position="175"/>
    </location>
</feature>
<dbReference type="GO" id="GO:0036064">
    <property type="term" value="C:ciliary basal body"/>
    <property type="evidence" value="ECO:0007669"/>
    <property type="project" value="TreeGrafter"/>
</dbReference>
<keyword evidence="6" id="KW-0966">Cell projection</keyword>
<evidence type="ECO:0000256" key="8">
    <source>
        <dbReference type="SAM" id="MobiDB-lite"/>
    </source>
</evidence>
<evidence type="ECO:0000256" key="5">
    <source>
        <dbReference type="ARBA" id="ARBA00023069"/>
    </source>
</evidence>
<dbReference type="OrthoDB" id="166611at2759"/>
<dbReference type="OMA" id="KIKSLCR"/>
<dbReference type="PANTHER" id="PTHR31954:SF1">
    <property type="entry name" value="CILIA- AND FLAGELLA-ASSOCIATED PROTEIN 157"/>
    <property type="match status" value="1"/>
</dbReference>
<reference evidence="9" key="2">
    <citation type="submission" date="2025-09" db="UniProtKB">
        <authorList>
            <consortium name="Ensembl"/>
        </authorList>
    </citation>
    <scope>IDENTIFICATION</scope>
</reference>
<evidence type="ECO:0000313" key="9">
    <source>
        <dbReference type="Ensembl" id="ENSGMOP00000007693.2"/>
    </source>
</evidence>
<dbReference type="InterPro" id="IPR038844">
    <property type="entry name" value="CFAP157"/>
</dbReference>
<comment type="subcellular location">
    <subcellularLocation>
        <location evidence="1">Cell projection</location>
        <location evidence="1">Cilium</location>
    </subcellularLocation>
</comment>
<organism evidence="9 10">
    <name type="scientific">Gadus morhua</name>
    <name type="common">Atlantic cod</name>
    <dbReference type="NCBI Taxonomy" id="8049"/>
    <lineage>
        <taxon>Eukaryota</taxon>
        <taxon>Metazoa</taxon>
        <taxon>Chordata</taxon>
        <taxon>Craniata</taxon>
        <taxon>Vertebrata</taxon>
        <taxon>Euteleostomi</taxon>
        <taxon>Actinopterygii</taxon>
        <taxon>Neopterygii</taxon>
        <taxon>Teleostei</taxon>
        <taxon>Neoteleostei</taxon>
        <taxon>Acanthomorphata</taxon>
        <taxon>Zeiogadaria</taxon>
        <taxon>Gadariae</taxon>
        <taxon>Gadiformes</taxon>
        <taxon>Gadoidei</taxon>
        <taxon>Gadidae</taxon>
        <taxon>Gadus</taxon>
    </lineage>
</organism>
<dbReference type="Ensembl" id="ENSGMOT00000007914.2">
    <property type="protein sequence ID" value="ENSGMOP00000007693.2"/>
    <property type="gene ID" value="ENSGMOG00000007208.2"/>
</dbReference>
<dbReference type="AlphaFoldDB" id="A0A8C4Z7S0"/>
<feature type="coiled-coil region" evidence="7">
    <location>
        <begin position="224"/>
        <end position="251"/>
    </location>
</feature>
<dbReference type="PANTHER" id="PTHR31954">
    <property type="entry name" value="CILIA- AND FLAGELLA-ASSOCIATED PROTEIN 157"/>
    <property type="match status" value="1"/>
</dbReference>
<sequence length="477" mass="54737">MSKKNDRKDGERPQKKSNVSAAPTERSERDDGFYRLQVRALKGQVERYQQKCDEAELQKSDSLLRYSQLEQEMKDVVQYLKRSVAQLEEELMRCAARLESEQRTWEEQNRSLELRLSKLEEEHQEKSEKLSSENMMLAGKLASLEEFGEQKERLMSDLSSLEKQLANEKEAHNNQLYELHMEAALERARGKTKHADHMKQAALELQLQARRDVSEEVAQCLGEREALHEELAHLAEQNQALVRENQTLRDSETLTRRKDQLIHPLMRDLSHKNKSNLGVIRKLTDKCEELGVELKEQSSVCKGLQHIHTRHTLLLAEAQALRKEHELVLERGREDAITVKRLGAELDEEQRRRGQTEVILSEAAMALRQALTDERPGLEEQEEEVQAVVRRNQNMQKLLAVLDRAARLGANGRGTPELTSAPTAGQHQTHYRPGDLGLVPRQNQTSREFKVGPHPMTTSQHPRKTSQKRSGPSSPAR</sequence>
<keyword evidence="5" id="KW-0969">Cilium</keyword>
<feature type="compositionally biased region" description="Basic and acidic residues" evidence="8">
    <location>
        <begin position="1"/>
        <end position="14"/>
    </location>
</feature>
<dbReference type="GeneID" id="115545077"/>
<evidence type="ECO:0000256" key="6">
    <source>
        <dbReference type="ARBA" id="ARBA00023273"/>
    </source>
</evidence>
<evidence type="ECO:0000256" key="1">
    <source>
        <dbReference type="ARBA" id="ARBA00004138"/>
    </source>
</evidence>
<proteinExistence type="inferred from homology"/>
<reference evidence="9" key="1">
    <citation type="submission" date="2025-08" db="UniProtKB">
        <authorList>
            <consortium name="Ensembl"/>
        </authorList>
    </citation>
    <scope>IDENTIFICATION</scope>
</reference>
<evidence type="ECO:0000256" key="2">
    <source>
        <dbReference type="ARBA" id="ARBA00010841"/>
    </source>
</evidence>
<gene>
    <name evidence="9" type="primary">cfap157</name>
</gene>
<dbReference type="RefSeq" id="XP_030213737.1">
    <property type="nucleotide sequence ID" value="XM_030357877.1"/>
</dbReference>
<evidence type="ECO:0000256" key="3">
    <source>
        <dbReference type="ARBA" id="ARBA00014087"/>
    </source>
</evidence>
<evidence type="ECO:0000256" key="4">
    <source>
        <dbReference type="ARBA" id="ARBA00023054"/>
    </source>
</evidence>
<evidence type="ECO:0000313" key="10">
    <source>
        <dbReference type="Proteomes" id="UP000694546"/>
    </source>
</evidence>
<accession>A0A8C4Z7S0</accession>
<evidence type="ECO:0000256" key="7">
    <source>
        <dbReference type="SAM" id="Coils"/>
    </source>
</evidence>
<keyword evidence="10" id="KW-1185">Reference proteome</keyword>
<dbReference type="Proteomes" id="UP000694546">
    <property type="component" value="Chromosome 6"/>
</dbReference>
<comment type="similarity">
    <text evidence="2">Belongs to the CFAP157 family.</text>
</comment>
<feature type="compositionally biased region" description="Polar residues" evidence="8">
    <location>
        <begin position="468"/>
        <end position="477"/>
    </location>
</feature>
<name>A0A8C4Z7S0_GADMO</name>
<keyword evidence="4 7" id="KW-0175">Coiled coil</keyword>
<protein>
    <recommendedName>
        <fullName evidence="3">Cilia- and flagella-associated protein 157</fullName>
    </recommendedName>
</protein>
<dbReference type="GeneTree" id="ENSGT00730000111240"/>
<feature type="region of interest" description="Disordered" evidence="8">
    <location>
        <begin position="410"/>
        <end position="477"/>
    </location>
</feature>
<feature type="region of interest" description="Disordered" evidence="8">
    <location>
        <begin position="1"/>
        <end position="32"/>
    </location>
</feature>
<dbReference type="GO" id="GO:0008017">
    <property type="term" value="F:microtubule binding"/>
    <property type="evidence" value="ECO:0007669"/>
    <property type="project" value="TreeGrafter"/>
</dbReference>
<feature type="compositionally biased region" description="Polar residues" evidence="8">
    <location>
        <begin position="417"/>
        <end position="428"/>
    </location>
</feature>